<reference evidence="4 5" key="1">
    <citation type="submission" date="2022-04" db="EMBL/GenBank/DDBJ databases">
        <title>Mechanism of arsenic methylation and mitigation arsenic toxicity by Bacillus sp. LH14 from an Arsenic-Contaminated Paddy Soil.</title>
        <authorList>
            <person name="Wang D."/>
        </authorList>
    </citation>
    <scope>NUCLEOTIDE SEQUENCE [LARGE SCALE GENOMIC DNA]</scope>
    <source>
        <strain evidence="4 5">LH14</strain>
    </source>
</reference>
<dbReference type="SUPFAM" id="SSF52540">
    <property type="entry name" value="P-loop containing nucleoside triphosphate hydrolases"/>
    <property type="match status" value="1"/>
</dbReference>
<proteinExistence type="inferred from homology"/>
<evidence type="ECO:0000259" key="3">
    <source>
        <dbReference type="Pfam" id="PF17886"/>
    </source>
</evidence>
<dbReference type="PANTHER" id="PTHR10803:SF3">
    <property type="entry name" value="ATPASE GET3"/>
    <property type="match status" value="1"/>
</dbReference>
<dbReference type="InterPro" id="IPR040612">
    <property type="entry name" value="ArsA_HSP20-like"/>
</dbReference>
<accession>A0ABY4JQQ7</accession>
<name>A0ABY4JQQ7_9BACI</name>
<sequence length="399" mass="45191">MRIIVYTGKGGVGKTSIAAATAVQLASQGLKTLVMSTDAAHNLRDSFQIDEIGSELTQIADFLWAQEIDNLKETEKNWSAIQTWLSGVLSWTKLEDVNAEEMMAFPGMDELFSLLKIIDHAESGQFDVLIIDCAPTGETLRLLSYPNVLIWWLTKVFPHQRRLLKLARPVAKVVTGGLKLPDDEVLNDIEKLVKKVIQVQDLLLDKNITSVRIVLNPEKMIITEAQRAFTYLNLYSLNTDAIIVNRVLPKEAEGSYFDGWRKIQKQYEEVINQSFQPLPILRVPLMKSEVTGIASLKELAQIMFKNVDPSEILYTGKIEEVIKEEDKNVLYLTLPFIDKSDLDLTQRGDELTIQAGSYRRKVYLPRVLVGRPIQGARFVEQRLRIVFGERTSNNDEGVE</sequence>
<dbReference type="Pfam" id="PF17886">
    <property type="entry name" value="ArsA_HSP20"/>
    <property type="match status" value="1"/>
</dbReference>
<dbReference type="InterPro" id="IPR027417">
    <property type="entry name" value="P-loop_NTPase"/>
</dbReference>
<evidence type="ECO:0000259" key="2">
    <source>
        <dbReference type="Pfam" id="PF02374"/>
    </source>
</evidence>
<evidence type="ECO:0000313" key="4">
    <source>
        <dbReference type="EMBL" id="UPM56129.1"/>
    </source>
</evidence>
<dbReference type="CDD" id="cd02035">
    <property type="entry name" value="ArsA"/>
    <property type="match status" value="1"/>
</dbReference>
<dbReference type="InterPro" id="IPR016300">
    <property type="entry name" value="ATPase_ArsA/GET3"/>
</dbReference>
<dbReference type="InterPro" id="IPR008978">
    <property type="entry name" value="HSP20-like_chaperone"/>
</dbReference>
<dbReference type="RefSeq" id="WP_248269044.1">
    <property type="nucleotide sequence ID" value="NZ_CP096034.1"/>
</dbReference>
<evidence type="ECO:0000313" key="5">
    <source>
        <dbReference type="Proteomes" id="UP000830639"/>
    </source>
</evidence>
<dbReference type="PANTHER" id="PTHR10803">
    <property type="entry name" value="ARSENICAL PUMP-DRIVING ATPASE ARSENITE-TRANSLOCATING ATPASE"/>
    <property type="match status" value="1"/>
</dbReference>
<feature type="domain" description="ArsA/GET3 Anion-transporting ATPase-like" evidence="2">
    <location>
        <begin position="1"/>
        <end position="304"/>
    </location>
</feature>
<gene>
    <name evidence="4" type="ORF">MY490_09955</name>
</gene>
<dbReference type="Gene3D" id="3.40.50.300">
    <property type="entry name" value="P-loop containing nucleotide triphosphate hydrolases"/>
    <property type="match status" value="1"/>
</dbReference>
<protein>
    <submittedName>
        <fullName evidence="4">ArsA family ATPase</fullName>
    </submittedName>
</protein>
<keyword evidence="5" id="KW-1185">Reference proteome</keyword>
<organism evidence="4 5">
    <name type="scientific">Gottfriedia acidiceleris</name>
    <dbReference type="NCBI Taxonomy" id="371036"/>
    <lineage>
        <taxon>Bacteria</taxon>
        <taxon>Bacillati</taxon>
        <taxon>Bacillota</taxon>
        <taxon>Bacilli</taxon>
        <taxon>Bacillales</taxon>
        <taxon>Bacillaceae</taxon>
        <taxon>Gottfriedia</taxon>
    </lineage>
</organism>
<dbReference type="Pfam" id="PF02374">
    <property type="entry name" value="ArsA_ATPase"/>
    <property type="match status" value="1"/>
</dbReference>
<dbReference type="InterPro" id="IPR025723">
    <property type="entry name" value="ArsA/GET3_ATPase-like"/>
</dbReference>
<feature type="domain" description="ArsA HSP20-like" evidence="3">
    <location>
        <begin position="326"/>
        <end position="387"/>
    </location>
</feature>
<evidence type="ECO:0000256" key="1">
    <source>
        <dbReference type="ARBA" id="ARBA00011040"/>
    </source>
</evidence>
<dbReference type="NCBIfam" id="TIGR00345">
    <property type="entry name" value="GET3_arsA_TRC40"/>
    <property type="match status" value="1"/>
</dbReference>
<comment type="similarity">
    <text evidence="1">Belongs to the arsA ATPase family.</text>
</comment>
<dbReference type="EMBL" id="CP096034">
    <property type="protein sequence ID" value="UPM56129.1"/>
    <property type="molecule type" value="Genomic_DNA"/>
</dbReference>
<dbReference type="Proteomes" id="UP000830639">
    <property type="component" value="Chromosome"/>
</dbReference>
<dbReference type="Gene3D" id="2.60.40.790">
    <property type="match status" value="1"/>
</dbReference>